<dbReference type="Pfam" id="PF00005">
    <property type="entry name" value="ABC_tran"/>
    <property type="match status" value="3"/>
</dbReference>
<dbReference type="SUPFAM" id="SSF90123">
    <property type="entry name" value="ABC transporter transmembrane region"/>
    <property type="match status" value="2"/>
</dbReference>
<dbReference type="FunFam" id="3.40.50.300:FF:000825">
    <property type="entry name" value="ABC bile acid transporter"/>
    <property type="match status" value="1"/>
</dbReference>
<dbReference type="GO" id="GO:0005524">
    <property type="term" value="F:ATP binding"/>
    <property type="evidence" value="ECO:0007669"/>
    <property type="project" value="UniProtKB-KW"/>
</dbReference>
<feature type="compositionally biased region" description="Polar residues" evidence="10">
    <location>
        <begin position="58"/>
        <end position="73"/>
    </location>
</feature>
<dbReference type="CDD" id="cd03244">
    <property type="entry name" value="ABCC_MRP_domain2"/>
    <property type="match status" value="1"/>
</dbReference>
<dbReference type="Proteomes" id="UP000827284">
    <property type="component" value="Unassembled WGS sequence"/>
</dbReference>
<evidence type="ECO:0000256" key="10">
    <source>
        <dbReference type="SAM" id="MobiDB-lite"/>
    </source>
</evidence>
<evidence type="ECO:0000256" key="11">
    <source>
        <dbReference type="SAM" id="Phobius"/>
    </source>
</evidence>
<dbReference type="OrthoDB" id="6500128at2759"/>
<dbReference type="Pfam" id="PF00664">
    <property type="entry name" value="ABC_membrane"/>
    <property type="match status" value="2"/>
</dbReference>
<comment type="caution">
    <text evidence="14">The sequence shown here is derived from an EMBL/GenBank/DDBJ whole genome shotgun (WGS) entry which is preliminary data.</text>
</comment>
<comment type="subcellular location">
    <subcellularLocation>
        <location evidence="1">Membrane</location>
        <topology evidence="1">Multi-pass membrane protein</topology>
    </subcellularLocation>
</comment>
<evidence type="ECO:0000256" key="4">
    <source>
        <dbReference type="ARBA" id="ARBA00022737"/>
    </source>
</evidence>
<evidence type="ECO:0000256" key="6">
    <source>
        <dbReference type="ARBA" id="ARBA00022840"/>
    </source>
</evidence>
<dbReference type="SMART" id="SM00382">
    <property type="entry name" value="AAA"/>
    <property type="match status" value="2"/>
</dbReference>
<evidence type="ECO:0000256" key="7">
    <source>
        <dbReference type="ARBA" id="ARBA00022989"/>
    </source>
</evidence>
<dbReference type="PROSITE" id="PS50929">
    <property type="entry name" value="ABC_TM1F"/>
    <property type="match status" value="2"/>
</dbReference>
<dbReference type="GO" id="GO:0140359">
    <property type="term" value="F:ABC-type transporter activity"/>
    <property type="evidence" value="ECO:0007669"/>
    <property type="project" value="InterPro"/>
</dbReference>
<dbReference type="CDD" id="cd03250">
    <property type="entry name" value="ABCC_MRP_domain1"/>
    <property type="match status" value="1"/>
</dbReference>
<organism evidence="14 15">
    <name type="scientific">Entomortierella parvispora</name>
    <dbReference type="NCBI Taxonomy" id="205924"/>
    <lineage>
        <taxon>Eukaryota</taxon>
        <taxon>Fungi</taxon>
        <taxon>Fungi incertae sedis</taxon>
        <taxon>Mucoromycota</taxon>
        <taxon>Mortierellomycotina</taxon>
        <taxon>Mortierellomycetes</taxon>
        <taxon>Mortierellales</taxon>
        <taxon>Mortierellaceae</taxon>
        <taxon>Entomortierella</taxon>
    </lineage>
</organism>
<feature type="transmembrane region" description="Helical" evidence="11">
    <location>
        <begin position="681"/>
        <end position="702"/>
    </location>
</feature>
<proteinExistence type="predicted"/>
<keyword evidence="9" id="KW-0325">Glycoprotein</keyword>
<feature type="transmembrane region" description="Helical" evidence="11">
    <location>
        <begin position="1344"/>
        <end position="1365"/>
    </location>
</feature>
<dbReference type="EMBL" id="BQFW01000003">
    <property type="protein sequence ID" value="GJJ70029.1"/>
    <property type="molecule type" value="Genomic_DNA"/>
</dbReference>
<dbReference type="PANTHER" id="PTHR24223">
    <property type="entry name" value="ATP-BINDING CASSETTE SUB-FAMILY C"/>
    <property type="match status" value="1"/>
</dbReference>
<feature type="transmembrane region" description="Helical" evidence="11">
    <location>
        <begin position="1232"/>
        <end position="1253"/>
    </location>
</feature>
<feature type="transmembrane region" description="Helical" evidence="11">
    <location>
        <begin position="638"/>
        <end position="661"/>
    </location>
</feature>
<keyword evidence="5" id="KW-0547">Nucleotide-binding</keyword>
<feature type="domain" description="ABC transporter" evidence="12">
    <location>
        <begin position="766"/>
        <end position="1005"/>
    </location>
</feature>
<feature type="transmembrane region" description="Helical" evidence="11">
    <location>
        <begin position="32"/>
        <end position="51"/>
    </location>
</feature>
<evidence type="ECO:0000256" key="2">
    <source>
        <dbReference type="ARBA" id="ARBA00022448"/>
    </source>
</evidence>
<dbReference type="CDD" id="cd18604">
    <property type="entry name" value="ABC_6TM_VMR1_D2_like"/>
    <property type="match status" value="1"/>
</dbReference>
<keyword evidence="15" id="KW-1185">Reference proteome</keyword>
<feature type="region of interest" description="Disordered" evidence="10">
    <location>
        <begin position="1009"/>
        <end position="1048"/>
    </location>
</feature>
<name>A0A9P3LTK8_9FUNG</name>
<evidence type="ECO:0000259" key="13">
    <source>
        <dbReference type="PROSITE" id="PS50929"/>
    </source>
</evidence>
<evidence type="ECO:0000256" key="5">
    <source>
        <dbReference type="ARBA" id="ARBA00022741"/>
    </source>
</evidence>
<dbReference type="InterPro" id="IPR003439">
    <property type="entry name" value="ABC_transporter-like_ATP-bd"/>
</dbReference>
<feature type="transmembrane region" description="Helical" evidence="11">
    <location>
        <begin position="1159"/>
        <end position="1181"/>
    </location>
</feature>
<dbReference type="InterPro" id="IPR027417">
    <property type="entry name" value="P-loop_NTPase"/>
</dbReference>
<dbReference type="Gene3D" id="1.20.1560.10">
    <property type="entry name" value="ABC transporter type 1, transmembrane domain"/>
    <property type="match status" value="2"/>
</dbReference>
<protein>
    <submittedName>
        <fullName evidence="14">Uncharacterized protein</fullName>
    </submittedName>
</protein>
<dbReference type="InterPro" id="IPR017871">
    <property type="entry name" value="ABC_transporter-like_CS"/>
</dbReference>
<dbReference type="PROSITE" id="PS50893">
    <property type="entry name" value="ABC_TRANSPORTER_2"/>
    <property type="match status" value="2"/>
</dbReference>
<dbReference type="InterPro" id="IPR050173">
    <property type="entry name" value="ABC_transporter_C-like"/>
</dbReference>
<dbReference type="PANTHER" id="PTHR24223:SF353">
    <property type="entry name" value="ABC TRANSPORTER ATP-BINDING PROTEIN_PERMEASE VMR1-RELATED"/>
    <property type="match status" value="1"/>
</dbReference>
<feature type="transmembrane region" description="Helical" evidence="11">
    <location>
        <begin position="301"/>
        <end position="319"/>
    </location>
</feature>
<feature type="transmembrane region" description="Helical" evidence="11">
    <location>
        <begin position="557"/>
        <end position="579"/>
    </location>
</feature>
<feature type="transmembrane region" description="Helical" evidence="11">
    <location>
        <begin position="221"/>
        <end position="243"/>
    </location>
</feature>
<feature type="domain" description="ABC transporter" evidence="12">
    <location>
        <begin position="1437"/>
        <end position="1837"/>
    </location>
</feature>
<evidence type="ECO:0000256" key="9">
    <source>
        <dbReference type="ARBA" id="ARBA00023180"/>
    </source>
</evidence>
<dbReference type="InterPro" id="IPR011527">
    <property type="entry name" value="ABC1_TM_dom"/>
</dbReference>
<feature type="transmembrane region" description="Helical" evidence="11">
    <location>
        <begin position="1069"/>
        <end position="1092"/>
    </location>
</feature>
<evidence type="ECO:0000313" key="14">
    <source>
        <dbReference type="EMBL" id="GJJ70029.1"/>
    </source>
</evidence>
<dbReference type="PROSITE" id="PS00211">
    <property type="entry name" value="ABC_TRANSPORTER_1"/>
    <property type="match status" value="2"/>
</dbReference>
<feature type="region of interest" description="Disordered" evidence="10">
    <location>
        <begin position="58"/>
        <end position="104"/>
    </location>
</feature>
<reference evidence="14" key="2">
    <citation type="journal article" date="2022" name="Microbiol. Resour. Announc.">
        <title>Whole-Genome Sequence of Entomortierella parvispora E1425, a Mucoromycotan Fungus Associated with Burkholderiaceae-Related Endosymbiotic Bacteria.</title>
        <authorList>
            <person name="Herlambang A."/>
            <person name="Guo Y."/>
            <person name="Takashima Y."/>
            <person name="Narisawa K."/>
            <person name="Ohta H."/>
            <person name="Nishizawa T."/>
        </authorList>
    </citation>
    <scope>NUCLEOTIDE SEQUENCE</scope>
    <source>
        <strain evidence="14">E1425</strain>
    </source>
</reference>
<keyword evidence="7 11" id="KW-1133">Transmembrane helix</keyword>
<dbReference type="InterPro" id="IPR003593">
    <property type="entry name" value="AAA+_ATPase"/>
</dbReference>
<keyword evidence="8 11" id="KW-0472">Membrane</keyword>
<dbReference type="InterPro" id="IPR036640">
    <property type="entry name" value="ABC1_TM_sf"/>
</dbReference>
<feature type="transmembrane region" description="Helical" evidence="11">
    <location>
        <begin position="178"/>
        <end position="201"/>
    </location>
</feature>
<keyword evidence="6" id="KW-0067">ATP-binding</keyword>
<dbReference type="GO" id="GO:0000329">
    <property type="term" value="C:fungal-type vacuole membrane"/>
    <property type="evidence" value="ECO:0007669"/>
    <property type="project" value="TreeGrafter"/>
</dbReference>
<feature type="domain" description="ABC transmembrane type-1" evidence="13">
    <location>
        <begin position="413"/>
        <end position="703"/>
    </location>
</feature>
<feature type="transmembrane region" description="Helical" evidence="11">
    <location>
        <begin position="453"/>
        <end position="474"/>
    </location>
</feature>
<evidence type="ECO:0000259" key="12">
    <source>
        <dbReference type="PROSITE" id="PS50893"/>
    </source>
</evidence>
<keyword evidence="4" id="KW-0677">Repeat</keyword>
<dbReference type="Gene3D" id="3.40.50.300">
    <property type="entry name" value="P-loop containing nucleotide triphosphate hydrolases"/>
    <property type="match status" value="3"/>
</dbReference>
<feature type="domain" description="ABC transmembrane type-1" evidence="13">
    <location>
        <begin position="1080"/>
        <end position="1400"/>
    </location>
</feature>
<reference evidence="14" key="1">
    <citation type="submission" date="2021-11" db="EMBL/GenBank/DDBJ databases">
        <authorList>
            <person name="Herlambang A."/>
            <person name="Guo Y."/>
            <person name="Takashima Y."/>
            <person name="Nishizawa T."/>
        </authorList>
    </citation>
    <scope>NUCLEOTIDE SEQUENCE</scope>
    <source>
        <strain evidence="14">E1425</strain>
    </source>
</reference>
<feature type="transmembrane region" description="Helical" evidence="11">
    <location>
        <begin position="530"/>
        <end position="551"/>
    </location>
</feature>
<feature type="transmembrane region" description="Helical" evidence="11">
    <location>
        <begin position="255"/>
        <end position="272"/>
    </location>
</feature>
<dbReference type="SUPFAM" id="SSF52540">
    <property type="entry name" value="P-loop containing nucleoside triphosphate hydrolases"/>
    <property type="match status" value="2"/>
</dbReference>
<sequence>MSSWCGNEPWGPYTNATLDFTPCFREVVLETVVPLSFIILTLTICGARPLLQRCIGSPSYTPQLKSEQRTQQQRRQDPSDQHNPSASSPLLGHPQDPHRYEGYSSSTHYNAIDQRVNGRSNTRTHLGSTLPQEAIVAKKQAAESSATEDATLLLQPKDHSDQDPRAESFVNHPTNSDVILILVALMQALSFLVLVVVRWKFLEIGGQHGQPGHIHLPTYRFVMPVAQSVAWSYAFVLCMLAAFTRHIVRPSRIRRMLIVYAGFTLTVAFLRARTSYRFLSSLDNIPDHTTPEMHQRAKAEFGLSLLNATLAWVFAYVIMTTNKGPQVYFEGHKLSAETNASFFRWITYNWMNDIMWSGYERALELEYLPSLTDQMRARPMYRLFARTRLYVKEKMNQPSLFWRMYISNRRDIWINFVFGVVSSIANFGVPYYIQLLLRYIEKPDGPTEIAYLYVFGILICDIVKSLTFGQNLYYGRRVDVRLRAMLSAEIYAKSLRRKDMTGIVTDSTKKGARSDTGMITNLMAVDTNRIASLGSSIFMLYTCPIEIALGVVMLYRILGWSSLVGLGVMLLTSPIHHFATKKYAKIQEQLMETRDRRVGLMSELLQGIRMIKFFAWENNIQKKIMEVRDQELRRFVRLYIINAIFTLLWFGSPILVTVMSFTSYTKLQHKELTPSVAFTSMGVFIILRGPLNLLPGMITDLLEAMVSIRRIEAFLNEGEIWKYTEKGAKETPEAAILSPMSSSQQIQTTSTVGCTNATFRWHTKVSRGANSAYSESSSGAFMLKNITLNFPVGKLSLICGSTGSGKTSLVMALLREMDLISGSVSFPRGSSKIVNPATGYIPGTIAYVSQYPWLQQASIRDNILFGSPYEAERYQQVLEACALLPDLEVFEHGDLTEIGEKGITLSGGQKQRVALGRAIYSRAQHLLFDDCLSAVDAHTARHLFENCLMGPLVAGRTRILVTHHVRLCLRDATYVALLKDGALALTGSPVKLIRSGLLSEILERNGMMEEDKDASSSSTLATEHGALSKDPSVRSCDSPKANTTKKSKKLIDEEARATGKVKLLVYNMYLKACGGLGFWAVLVVILMVVRLLQMMEFFWLKVWTSEYASHNGTYPHYPSHDSEKVPEAQSNVAKFGIFGWDPVPDPPHDPDGRLIDLNFYIGIYCFITLMAVFLTIVRMFWQFYGSLRASRALYEQLLVAILRAPIRFFDTTPVGRIINRFSKDFEVIDGQMMYKMVTMLSYTFGIVAVILLISIVTPGFLFAAVLIAIAYLAVGAYYIACSRELKRIESVTKSPLYSHFGETLVGVSTIRAFGVESRFMEEVLTKVDNNNTAFYFLWMCNRWLSIRVDFMGAMVTFCAGILILSNPDLDASWAGLSLGAAMNFMELIYWLVRIYTEMEMSLNSVERVHDYLQMPQEPPAIIKQSRPPAGWPYSGTIEIKNLTMQYAPDLGPVLHNISIDIRPREKIGIVGRTGSGKSTLALSLFRFMEPTEGSIVIDDIDISRIGLEDLRRRLTIIPQDAVLFNGTIRSNLDPFQEHEDHEIWEALRRVHLVKGRDSRSGSTSSSPQNLNHAAFYQNHQNYQPHHFGQNGAHPFGVAGGSPHPHQHHDLNFQATMDPEIAAAAAEFNSQMMNDPFYPPSVAPAVSAVFSPKSMMATQNGSPNDGVFATNPMATSVLCSPFSHQEMMSPAPTPIVAGASLTPDMSHTNGSAVATCLPVANEQVDPFENLDSPVSDGGHNFSQGQRQLLCMARALLRQSRVIIMDEATASVDFATDEKIQTTIRNELGDSTLITVAHRLRTIMDYDRVLVLEQGRVVEFDSPINLITNPSSRFRDMVEKSGECDALFEMAVRAY</sequence>
<accession>A0A9P3LTK8</accession>
<feature type="transmembrane region" description="Helical" evidence="11">
    <location>
        <begin position="1259"/>
        <end position="1280"/>
    </location>
</feature>
<dbReference type="FunFam" id="3.40.50.300:FF:003492">
    <property type="entry name" value="AGAP012735-PA"/>
    <property type="match status" value="1"/>
</dbReference>
<dbReference type="GO" id="GO:0016887">
    <property type="term" value="F:ATP hydrolysis activity"/>
    <property type="evidence" value="ECO:0007669"/>
    <property type="project" value="InterPro"/>
</dbReference>
<keyword evidence="3 11" id="KW-0812">Transmembrane</keyword>
<feature type="transmembrane region" description="Helical" evidence="11">
    <location>
        <begin position="412"/>
        <end position="433"/>
    </location>
</feature>
<feature type="region of interest" description="Disordered" evidence="10">
    <location>
        <begin position="1582"/>
        <end position="1609"/>
    </location>
</feature>
<evidence type="ECO:0000256" key="3">
    <source>
        <dbReference type="ARBA" id="ARBA00022692"/>
    </source>
</evidence>
<dbReference type="FunFam" id="1.20.1560.10:FF:000006">
    <property type="entry name" value="ATP-binding cassette, sub-family C (CFTR/MRP), member 9"/>
    <property type="match status" value="1"/>
</dbReference>
<keyword evidence="2" id="KW-0813">Transport</keyword>
<evidence type="ECO:0000313" key="15">
    <source>
        <dbReference type="Proteomes" id="UP000827284"/>
    </source>
</evidence>
<evidence type="ECO:0000256" key="8">
    <source>
        <dbReference type="ARBA" id="ARBA00023136"/>
    </source>
</evidence>
<dbReference type="CDD" id="cd18596">
    <property type="entry name" value="ABC_6TM_VMR1_D1_like"/>
    <property type="match status" value="1"/>
</dbReference>
<evidence type="ECO:0000256" key="1">
    <source>
        <dbReference type="ARBA" id="ARBA00004141"/>
    </source>
</evidence>
<dbReference type="FunFam" id="3.40.50.300:FF:001958">
    <property type="entry name" value="ATP binding cassette subfamily C member 11"/>
    <property type="match status" value="1"/>
</dbReference>
<gene>
    <name evidence="14" type="ORF">EMPS_02378</name>
</gene>